<dbReference type="EMBL" id="BTFW01000001">
    <property type="protein sequence ID" value="GMM59396.1"/>
    <property type="molecule type" value="Genomic_DNA"/>
</dbReference>
<keyword evidence="3" id="KW-1185">Reference proteome</keyword>
<accession>A0ABQ6P5I6</accession>
<organism evidence="2 3">
    <name type="scientific">Novosphingobium pituita</name>
    <dbReference type="NCBI Taxonomy" id="3056842"/>
    <lineage>
        <taxon>Bacteria</taxon>
        <taxon>Pseudomonadati</taxon>
        <taxon>Pseudomonadota</taxon>
        <taxon>Alphaproteobacteria</taxon>
        <taxon>Sphingomonadales</taxon>
        <taxon>Sphingomonadaceae</taxon>
        <taxon>Novosphingobium</taxon>
    </lineage>
</organism>
<reference evidence="2 3" key="1">
    <citation type="submission" date="2023-06" db="EMBL/GenBank/DDBJ databases">
        <title>Draft genome sequence of Novosphingobium sp. strain IK01.</title>
        <authorList>
            <person name="Hatamoto M."/>
            <person name="Ikarashi T."/>
            <person name="Yamaguchi T."/>
        </authorList>
    </citation>
    <scope>NUCLEOTIDE SEQUENCE [LARGE SCALE GENOMIC DNA]</scope>
    <source>
        <strain evidence="2 3">IK01</strain>
    </source>
</reference>
<name>A0ABQ6P5I6_9SPHN</name>
<dbReference type="Proteomes" id="UP001187221">
    <property type="component" value="Unassembled WGS sequence"/>
</dbReference>
<feature type="region of interest" description="Disordered" evidence="1">
    <location>
        <begin position="1"/>
        <end position="25"/>
    </location>
</feature>
<protein>
    <submittedName>
        <fullName evidence="2">Uncharacterized protein</fullName>
    </submittedName>
</protein>
<proteinExistence type="predicted"/>
<evidence type="ECO:0000313" key="3">
    <source>
        <dbReference type="Proteomes" id="UP001187221"/>
    </source>
</evidence>
<comment type="caution">
    <text evidence="2">The sequence shown here is derived from an EMBL/GenBank/DDBJ whole genome shotgun (WGS) entry which is preliminary data.</text>
</comment>
<evidence type="ECO:0000256" key="1">
    <source>
        <dbReference type="SAM" id="MobiDB-lite"/>
    </source>
</evidence>
<gene>
    <name evidence="2" type="ORF">NUTIK01_01730</name>
</gene>
<evidence type="ECO:0000313" key="2">
    <source>
        <dbReference type="EMBL" id="GMM59396.1"/>
    </source>
</evidence>
<sequence>MQTFADLGPSPVAIAPQAPRKTAPLAPDRAVRALDEIVDHRGRVWKTGIDEMAVAIDRDAGAAAIADPKLALAAYQQNLRKRRSHCRALRRPDFLECDAVEAEQPIGRGKPEIAIGSLRDGYDTTWRTVFLGPTAALEMIGSAGSRRKHR</sequence>